<dbReference type="Proteomes" id="UP000054408">
    <property type="component" value="Unassembled WGS sequence"/>
</dbReference>
<protein>
    <submittedName>
        <fullName evidence="2">Uncharacterized protein</fullName>
    </submittedName>
</protein>
<proteinExistence type="predicted"/>
<evidence type="ECO:0000313" key="3">
    <source>
        <dbReference type="Proteomes" id="UP000054408"/>
    </source>
</evidence>
<dbReference type="AlphaFoldDB" id="A0A0L0DCR3"/>
<feature type="coiled-coil region" evidence="1">
    <location>
        <begin position="274"/>
        <end position="305"/>
    </location>
</feature>
<dbReference type="GeneID" id="25564557"/>
<organism evidence="2 3">
    <name type="scientific">Thecamonas trahens ATCC 50062</name>
    <dbReference type="NCBI Taxonomy" id="461836"/>
    <lineage>
        <taxon>Eukaryota</taxon>
        <taxon>Apusozoa</taxon>
        <taxon>Apusomonadida</taxon>
        <taxon>Apusomonadidae</taxon>
        <taxon>Thecamonas</taxon>
    </lineage>
</organism>
<gene>
    <name evidence="2" type="ORF">AMSG_05066</name>
</gene>
<accession>A0A0L0DCR3</accession>
<dbReference type="STRING" id="461836.A0A0L0DCR3"/>
<keyword evidence="1" id="KW-0175">Coiled coil</keyword>
<dbReference type="RefSeq" id="XP_013758127.1">
    <property type="nucleotide sequence ID" value="XM_013902673.1"/>
</dbReference>
<name>A0A0L0DCR3_THETB</name>
<dbReference type="Gene3D" id="1.20.120.20">
    <property type="entry name" value="Apolipoprotein"/>
    <property type="match status" value="1"/>
</dbReference>
<dbReference type="EMBL" id="GL349453">
    <property type="protein sequence ID" value="KNC49098.1"/>
    <property type="molecule type" value="Genomic_DNA"/>
</dbReference>
<sequence length="542" mass="56195">MGPGPTATSMRVRLEAAERRLGAQARVLDRLGEGADGTSGRVAALGEAVGALEAAVCDVDGNVAVALDAHAQLESTVRALADHVAELKTAVVDGLATAADPDARAHRQQLESQLAGVRNTLAEVAGATRTSVHSLEATLDARRNALASELRADLAAVLADLRLMVTSSIADAAELADTRDNALRDHVNSRCDALRAELAAELREVVATAVADALASQPPPPLPPPPSNSPDALAELDERLSREIADARVELRTSLGDMEARLRAAREADFRAALDAAQGEFSKLADDMAQLADAQEAKRAAAEAQTSALLAQLESRTAAVEARVDESRPAAEALDDIRASVASVTAHVEGAVSALSNSVTSAYEPLRARLNELTQGHNAALQAVEDLTSRVDDAGVRASDAAADMDKLRGVLDELRAATASEIGTLEARTATCEAALDELVDGTLPAISGAASEAAEAAATREAAARDVLATELHATLRALAERVQQNTESAVRTEASADALEASLRVADANFKRSMDKVTGTVNALVASVNTVQDMVFGSV</sequence>
<reference evidence="2 3" key="1">
    <citation type="submission" date="2010-05" db="EMBL/GenBank/DDBJ databases">
        <title>The Genome Sequence of Thecamonas trahens ATCC 50062.</title>
        <authorList>
            <consortium name="The Broad Institute Genome Sequencing Platform"/>
            <person name="Russ C."/>
            <person name="Cuomo C."/>
            <person name="Shea T."/>
            <person name="Young S.K."/>
            <person name="Zeng Q."/>
            <person name="Koehrsen M."/>
            <person name="Haas B."/>
            <person name="Borodovsky M."/>
            <person name="Guigo R."/>
            <person name="Alvarado L."/>
            <person name="Berlin A."/>
            <person name="Bochicchio J."/>
            <person name="Borenstein D."/>
            <person name="Chapman S."/>
            <person name="Chen Z."/>
            <person name="Freedman E."/>
            <person name="Gellesch M."/>
            <person name="Goldberg J."/>
            <person name="Griggs A."/>
            <person name="Gujja S."/>
            <person name="Heilman E."/>
            <person name="Heiman D."/>
            <person name="Hepburn T."/>
            <person name="Howarth C."/>
            <person name="Jen D."/>
            <person name="Larson L."/>
            <person name="Mehta T."/>
            <person name="Park D."/>
            <person name="Pearson M."/>
            <person name="Roberts A."/>
            <person name="Saif S."/>
            <person name="Shenoy N."/>
            <person name="Sisk P."/>
            <person name="Stolte C."/>
            <person name="Sykes S."/>
            <person name="Thomson T."/>
            <person name="Walk T."/>
            <person name="White J."/>
            <person name="Yandava C."/>
            <person name="Burger G."/>
            <person name="Gray M.W."/>
            <person name="Holland P.W.H."/>
            <person name="King N."/>
            <person name="Lang F.B.F."/>
            <person name="Roger A.J."/>
            <person name="Ruiz-Trillo I."/>
            <person name="Lander E."/>
            <person name="Nusbaum C."/>
        </authorList>
    </citation>
    <scope>NUCLEOTIDE SEQUENCE [LARGE SCALE GENOMIC DNA]</scope>
    <source>
        <strain evidence="2 3">ATCC 50062</strain>
    </source>
</reference>
<evidence type="ECO:0000256" key="1">
    <source>
        <dbReference type="SAM" id="Coils"/>
    </source>
</evidence>
<dbReference type="Gene3D" id="1.10.287.1490">
    <property type="match status" value="1"/>
</dbReference>
<evidence type="ECO:0000313" key="2">
    <source>
        <dbReference type="EMBL" id="KNC49098.1"/>
    </source>
</evidence>
<keyword evidence="3" id="KW-1185">Reference proteome</keyword>